<sequence length="320" mass="34934">MSKLKLYFFIIFGLLTPASQAVVGMQLKDSVQLSKRVALIGDIATVNCDIESDCIMLRNIPVISFPRVGSKLVVSQQAVNRLIQQYDRRVFSRLAWHGSEKVTITSATQLLSLDELVEKGKLLLIQRFANDQVAASYVGGNDQIQIPTGDVTYRQARITGSGVSSKMFTSFDVFVDGQYARTVSLGFNVSILRTGWVSQQEIPAHIPVPCLLFRQQTVDMTNTPDMVVSCDESIQLKQTLMPGKVLRRSHLYIPPAVSQGSSVILSIHTGGITLETEAIALADGQIGQIIQVKPAHGTAPVNGKVIRPGVLIAMGAQWKN</sequence>
<accession>A0A840MVF0</accession>
<dbReference type="EMBL" id="JACHHY010000030">
    <property type="protein sequence ID" value="MBB5020313.1"/>
    <property type="molecule type" value="Genomic_DNA"/>
</dbReference>
<reference evidence="3 4" key="1">
    <citation type="submission" date="2020-08" db="EMBL/GenBank/DDBJ databases">
        <title>Genomic Encyclopedia of Type Strains, Phase IV (KMG-IV): sequencing the most valuable type-strain genomes for metagenomic binning, comparative biology and taxonomic classification.</title>
        <authorList>
            <person name="Goeker M."/>
        </authorList>
    </citation>
    <scope>NUCLEOTIDE SEQUENCE [LARGE SCALE GENOMIC DNA]</scope>
    <source>
        <strain evidence="3 4">DSM 27165</strain>
    </source>
</reference>
<dbReference type="AlphaFoldDB" id="A0A840MVF0"/>
<dbReference type="PANTHER" id="PTHR36307">
    <property type="entry name" value="FLAGELLA BASAL BODY P-RING FORMATION PROTEIN FLGA"/>
    <property type="match status" value="1"/>
</dbReference>
<feature type="signal peptide" evidence="1">
    <location>
        <begin position="1"/>
        <end position="21"/>
    </location>
</feature>
<organism evidence="3 4">
    <name type="scientific">Chitinivorax tropicus</name>
    <dbReference type="NCBI Taxonomy" id="714531"/>
    <lineage>
        <taxon>Bacteria</taxon>
        <taxon>Pseudomonadati</taxon>
        <taxon>Pseudomonadota</taxon>
        <taxon>Betaproteobacteria</taxon>
        <taxon>Chitinivorax</taxon>
    </lineage>
</organism>
<dbReference type="InterPro" id="IPR017585">
    <property type="entry name" value="SAF_FlgA"/>
</dbReference>
<evidence type="ECO:0000256" key="1">
    <source>
        <dbReference type="SAM" id="SignalP"/>
    </source>
</evidence>
<feature type="domain" description="Flagella basal body P-ring formation protein FlgA SAF" evidence="2">
    <location>
        <begin position="219"/>
        <end position="309"/>
    </location>
</feature>
<evidence type="ECO:0000259" key="2">
    <source>
        <dbReference type="Pfam" id="PF13144"/>
    </source>
</evidence>
<dbReference type="Pfam" id="PF13144">
    <property type="entry name" value="ChapFlgA"/>
    <property type="match status" value="1"/>
</dbReference>
<keyword evidence="3" id="KW-0969">Cilium</keyword>
<keyword evidence="1" id="KW-0732">Signal</keyword>
<dbReference type="PANTHER" id="PTHR36307:SF1">
    <property type="entry name" value="FLAGELLA BASAL BODY P-RING FORMATION PROTEIN FLGA"/>
    <property type="match status" value="1"/>
</dbReference>
<keyword evidence="3" id="KW-0282">Flagellum</keyword>
<comment type="caution">
    <text evidence="3">The sequence shown here is derived from an EMBL/GenBank/DDBJ whole genome shotgun (WGS) entry which is preliminary data.</text>
</comment>
<evidence type="ECO:0000313" key="4">
    <source>
        <dbReference type="Proteomes" id="UP000575898"/>
    </source>
</evidence>
<gene>
    <name evidence="3" type="ORF">HNQ59_003632</name>
</gene>
<dbReference type="Gene3D" id="2.30.30.760">
    <property type="match status" value="1"/>
</dbReference>
<keyword evidence="3" id="KW-0966">Cell projection</keyword>
<evidence type="ECO:0000313" key="3">
    <source>
        <dbReference type="EMBL" id="MBB5020313.1"/>
    </source>
</evidence>
<protein>
    <submittedName>
        <fullName evidence="3">Flagella basal body P-ring formation protein FlgA</fullName>
    </submittedName>
</protein>
<feature type="chain" id="PRO_5032684364" evidence="1">
    <location>
        <begin position="22"/>
        <end position="320"/>
    </location>
</feature>
<proteinExistence type="predicted"/>
<dbReference type="NCBIfam" id="TIGR03170">
    <property type="entry name" value="flgA_cterm"/>
    <property type="match status" value="1"/>
</dbReference>
<dbReference type="InterPro" id="IPR039246">
    <property type="entry name" value="Flagellar_FlgA"/>
</dbReference>
<dbReference type="Proteomes" id="UP000575898">
    <property type="component" value="Unassembled WGS sequence"/>
</dbReference>
<dbReference type="GO" id="GO:0044780">
    <property type="term" value="P:bacterial-type flagellum assembly"/>
    <property type="evidence" value="ECO:0007669"/>
    <property type="project" value="InterPro"/>
</dbReference>
<keyword evidence="4" id="KW-1185">Reference proteome</keyword>
<dbReference type="RefSeq" id="WP_184041713.1">
    <property type="nucleotide sequence ID" value="NZ_JACHHY010000030.1"/>
</dbReference>
<name>A0A840MVF0_9PROT</name>